<accession>A0A183GDH5</accession>
<feature type="domain" description="DNA2/NAM7 helicase-like C-terminal" evidence="2">
    <location>
        <begin position="254"/>
        <end position="314"/>
    </location>
</feature>
<dbReference type="InterPro" id="IPR041679">
    <property type="entry name" value="DNA2/NAM7-like_C"/>
</dbReference>
<dbReference type="AlphaFoldDB" id="A0A183GDH5"/>
<sequence length="322" mass="36675">MDKLEARLPMDRRRAIAKPSDNPEGRVRRRRPANSRVEDGIVKVTVCGKLGRAPTGADPVYDIISSSKLFEKFSPSDRYVVADLLDMVYGESHHNYRPAALTEEAQTTVNDMNTILKRFPTDYAHVLTPEVMMLCKTFRRCRKMVERLLFHHEDALFLSQNEREEYRLAEKEVSRRQEGDRQHVQGPDARHLNATDSGRIFNGLLSDDGSSGPKKDPDGTADYDVPITPGVERLFLDNRSTRSSTGSWRVTPTTNKKIDLYTVDSVQGREKDIVILFTTRSHFEADRAEFLDDLRRMNVAITRSKPGIIILGRERSLPACRT</sequence>
<reference evidence="5" key="2">
    <citation type="submission" date="2019-09" db="UniProtKB">
        <authorList>
            <consortium name="WormBaseParasite"/>
        </authorList>
    </citation>
    <scope>IDENTIFICATION</scope>
</reference>
<gene>
    <name evidence="3" type="ORF">HPBE_LOCUS20296</name>
</gene>
<organism evidence="4 5">
    <name type="scientific">Heligmosomoides polygyrus</name>
    <name type="common">Parasitic roundworm</name>
    <dbReference type="NCBI Taxonomy" id="6339"/>
    <lineage>
        <taxon>Eukaryota</taxon>
        <taxon>Metazoa</taxon>
        <taxon>Ecdysozoa</taxon>
        <taxon>Nematoda</taxon>
        <taxon>Chromadorea</taxon>
        <taxon>Rhabditida</taxon>
        <taxon>Rhabditina</taxon>
        <taxon>Rhabditomorpha</taxon>
        <taxon>Strongyloidea</taxon>
        <taxon>Heligmosomidae</taxon>
        <taxon>Heligmosomoides</taxon>
    </lineage>
</organism>
<dbReference type="EMBL" id="UZAH01032029">
    <property type="protein sequence ID" value="VDP19231.1"/>
    <property type="molecule type" value="Genomic_DNA"/>
</dbReference>
<dbReference type="PANTHER" id="PTHR10887">
    <property type="entry name" value="DNA2/NAM7 HELICASE FAMILY"/>
    <property type="match status" value="1"/>
</dbReference>
<accession>A0A3P8BAG4</accession>
<evidence type="ECO:0000313" key="3">
    <source>
        <dbReference type="EMBL" id="VDP19231.1"/>
    </source>
</evidence>
<evidence type="ECO:0000259" key="2">
    <source>
        <dbReference type="Pfam" id="PF13087"/>
    </source>
</evidence>
<dbReference type="Pfam" id="PF13087">
    <property type="entry name" value="AAA_12"/>
    <property type="match status" value="1"/>
</dbReference>
<feature type="region of interest" description="Disordered" evidence="1">
    <location>
        <begin position="169"/>
        <end position="223"/>
    </location>
</feature>
<evidence type="ECO:0000256" key="1">
    <source>
        <dbReference type="SAM" id="MobiDB-lite"/>
    </source>
</evidence>
<protein>
    <submittedName>
        <fullName evidence="5">AAA_12 domain-containing protein</fullName>
    </submittedName>
</protein>
<name>A0A183GDH5_HELPZ</name>
<proteinExistence type="predicted"/>
<dbReference type="InterPro" id="IPR045055">
    <property type="entry name" value="DNA2/NAM7-like"/>
</dbReference>
<dbReference type="PANTHER" id="PTHR10887:SF495">
    <property type="entry name" value="HELICASE SENATAXIN ISOFORM X1-RELATED"/>
    <property type="match status" value="1"/>
</dbReference>
<keyword evidence="4" id="KW-1185">Reference proteome</keyword>
<evidence type="ECO:0000313" key="4">
    <source>
        <dbReference type="Proteomes" id="UP000050761"/>
    </source>
</evidence>
<reference evidence="3 4" key="1">
    <citation type="submission" date="2018-11" db="EMBL/GenBank/DDBJ databases">
        <authorList>
            <consortium name="Pathogen Informatics"/>
        </authorList>
    </citation>
    <scope>NUCLEOTIDE SEQUENCE [LARGE SCALE GENOMIC DNA]</scope>
</reference>
<evidence type="ECO:0000313" key="5">
    <source>
        <dbReference type="WBParaSite" id="HPBE_0002029801-mRNA-1"/>
    </source>
</evidence>
<dbReference type="InterPro" id="IPR027417">
    <property type="entry name" value="P-loop_NTPase"/>
</dbReference>
<feature type="region of interest" description="Disordered" evidence="1">
    <location>
        <begin position="1"/>
        <end position="35"/>
    </location>
</feature>
<dbReference type="OrthoDB" id="5805783at2759"/>
<feature type="compositionally biased region" description="Basic and acidic residues" evidence="1">
    <location>
        <begin position="169"/>
        <end position="193"/>
    </location>
</feature>
<feature type="compositionally biased region" description="Basic and acidic residues" evidence="1">
    <location>
        <begin position="1"/>
        <end position="14"/>
    </location>
</feature>
<dbReference type="Gene3D" id="3.40.50.300">
    <property type="entry name" value="P-loop containing nucleotide triphosphate hydrolases"/>
    <property type="match status" value="1"/>
</dbReference>
<dbReference type="WBParaSite" id="HPBE_0002029801-mRNA-1">
    <property type="protein sequence ID" value="HPBE_0002029801-mRNA-1"/>
    <property type="gene ID" value="HPBE_0002029801"/>
</dbReference>
<dbReference type="Proteomes" id="UP000050761">
    <property type="component" value="Unassembled WGS sequence"/>
</dbReference>